<gene>
    <name evidence="1" type="ORF">SAMN05216508_11128</name>
</gene>
<protein>
    <submittedName>
        <fullName evidence="1">Uncharacterized protein</fullName>
    </submittedName>
</protein>
<dbReference type="STRING" id="155865.SAMN05216515_11228"/>
<evidence type="ECO:0000313" key="1">
    <source>
        <dbReference type="EMBL" id="SFU54780.1"/>
    </source>
</evidence>
<dbReference type="AlphaFoldDB" id="A0A1I7H283"/>
<reference evidence="1 2" key="1">
    <citation type="submission" date="2016-10" db="EMBL/GenBank/DDBJ databases">
        <authorList>
            <person name="de Groot N.N."/>
        </authorList>
    </citation>
    <scope>NUCLEOTIDE SEQUENCE [LARGE SCALE GENOMIC DNA]</scope>
    <source>
        <strain evidence="1 2">KHGC13</strain>
    </source>
</reference>
<sequence>MNNRKGETAVLKLEPVKHDLPASVGRLKEAGDSL</sequence>
<name>A0A1I7H283_9FIRM</name>
<keyword evidence="2" id="KW-1185">Reference proteome</keyword>
<dbReference type="Proteomes" id="UP000198817">
    <property type="component" value="Unassembled WGS sequence"/>
</dbReference>
<accession>A0A1I7H283</accession>
<organism evidence="1 2">
    <name type="scientific">Eubacterium pyruvativorans</name>
    <dbReference type="NCBI Taxonomy" id="155865"/>
    <lineage>
        <taxon>Bacteria</taxon>
        <taxon>Bacillati</taxon>
        <taxon>Bacillota</taxon>
        <taxon>Clostridia</taxon>
        <taxon>Eubacteriales</taxon>
        <taxon>Eubacteriaceae</taxon>
        <taxon>Eubacterium</taxon>
    </lineage>
</organism>
<proteinExistence type="predicted"/>
<evidence type="ECO:0000313" key="2">
    <source>
        <dbReference type="Proteomes" id="UP000198817"/>
    </source>
</evidence>
<dbReference type="EMBL" id="FPBT01000011">
    <property type="protein sequence ID" value="SFU54780.1"/>
    <property type="molecule type" value="Genomic_DNA"/>
</dbReference>